<feature type="compositionally biased region" description="Basic and acidic residues" evidence="12">
    <location>
        <begin position="569"/>
        <end position="580"/>
    </location>
</feature>
<comment type="catalytic activity">
    <reaction evidence="11">
        <text>a sterol + UDP-alpha-D-glucose = a sterol 3-beta-D-glucoside + UDP + H(+)</text>
        <dbReference type="Rhea" id="RHEA:22724"/>
        <dbReference type="ChEBI" id="CHEBI:15378"/>
        <dbReference type="ChEBI" id="CHEBI:15889"/>
        <dbReference type="ChEBI" id="CHEBI:37424"/>
        <dbReference type="ChEBI" id="CHEBI:58223"/>
        <dbReference type="ChEBI" id="CHEBI:58885"/>
        <dbReference type="EC" id="2.4.1.173"/>
    </reaction>
    <physiologicalReaction direction="left-to-right" evidence="11">
        <dbReference type="Rhea" id="RHEA:22725"/>
    </physiologicalReaction>
</comment>
<feature type="region of interest" description="Disordered" evidence="12">
    <location>
        <begin position="1355"/>
        <end position="1397"/>
    </location>
</feature>
<comment type="subcellular location">
    <subcellularLocation>
        <location evidence="2">Cytoplasm</location>
    </subcellularLocation>
    <subcellularLocation>
        <location evidence="1">Membrane</location>
        <topology evidence="1">Peripheral membrane protein</topology>
    </subcellularLocation>
</comment>
<feature type="region of interest" description="Disordered" evidence="12">
    <location>
        <begin position="549"/>
        <end position="632"/>
    </location>
</feature>
<dbReference type="Gene3D" id="2.30.29.30">
    <property type="entry name" value="Pleckstrin-homology domain (PH domain)/Phosphotyrosine-binding domain (PTB)"/>
    <property type="match status" value="3"/>
</dbReference>
<dbReference type="InterPro" id="IPR004182">
    <property type="entry name" value="GRAM"/>
</dbReference>
<dbReference type="Proteomes" id="UP001296104">
    <property type="component" value="Unassembled WGS sequence"/>
</dbReference>
<feature type="region of interest" description="Disordered" evidence="12">
    <location>
        <begin position="1313"/>
        <end position="1338"/>
    </location>
</feature>
<dbReference type="SUPFAM" id="SSF53756">
    <property type="entry name" value="UDP-Glycosyltransferase/glycogen phosphorylase"/>
    <property type="match status" value="1"/>
</dbReference>
<dbReference type="Pfam" id="PF03033">
    <property type="entry name" value="Glyco_transf_28"/>
    <property type="match status" value="1"/>
</dbReference>
<keyword evidence="15" id="KW-1185">Reference proteome</keyword>
<dbReference type="SMART" id="SM00568">
    <property type="entry name" value="GRAM"/>
    <property type="match status" value="2"/>
</dbReference>
<evidence type="ECO:0000256" key="9">
    <source>
        <dbReference type="ARBA" id="ARBA00029843"/>
    </source>
</evidence>
<feature type="compositionally biased region" description="Basic and acidic residues" evidence="12">
    <location>
        <begin position="206"/>
        <end position="215"/>
    </location>
</feature>
<dbReference type="InterPro" id="IPR002213">
    <property type="entry name" value="UDP_glucos_trans"/>
</dbReference>
<dbReference type="GO" id="GO:0016020">
    <property type="term" value="C:membrane"/>
    <property type="evidence" value="ECO:0007669"/>
    <property type="project" value="UniProtKB-SubCell"/>
</dbReference>
<evidence type="ECO:0000256" key="3">
    <source>
        <dbReference type="ARBA" id="ARBA00006962"/>
    </source>
</evidence>
<feature type="compositionally biased region" description="Basic and acidic residues" evidence="12">
    <location>
        <begin position="84"/>
        <end position="119"/>
    </location>
</feature>
<feature type="region of interest" description="Disordered" evidence="12">
    <location>
        <begin position="1"/>
        <end position="179"/>
    </location>
</feature>
<evidence type="ECO:0000256" key="7">
    <source>
        <dbReference type="ARBA" id="ARBA00022679"/>
    </source>
</evidence>
<dbReference type="InterPro" id="IPR050426">
    <property type="entry name" value="Glycosyltransferase_28"/>
</dbReference>
<evidence type="ECO:0000256" key="4">
    <source>
        <dbReference type="ARBA" id="ARBA00012650"/>
    </source>
</evidence>
<keyword evidence="5" id="KW-0963">Cytoplasm</keyword>
<dbReference type="CDD" id="cd03784">
    <property type="entry name" value="GT1_Gtf-like"/>
    <property type="match status" value="1"/>
</dbReference>
<dbReference type="Pfam" id="PF06722">
    <property type="entry name" value="EryCIII-like_C"/>
    <property type="match status" value="1"/>
</dbReference>
<reference evidence="14" key="1">
    <citation type="submission" date="2023-11" db="EMBL/GenBank/DDBJ databases">
        <authorList>
            <person name="Alioto T."/>
            <person name="Alioto T."/>
            <person name="Gomez Garrido J."/>
        </authorList>
    </citation>
    <scope>NUCLEOTIDE SEQUENCE</scope>
</reference>
<dbReference type="PANTHER" id="PTHR48050:SF25">
    <property type="entry name" value="STEROL 3-BETA-GLUCOSYLTRANSFERASE"/>
    <property type="match status" value="1"/>
</dbReference>
<comment type="similarity">
    <text evidence="3">Belongs to the glycosyltransferase 28 family.</text>
</comment>
<sequence>MASSTLTSKSNPKRPTGRVPSHRTRTSLDLPERYRNMYIDDDGDDGTCDGEAFPQQSIYGMLAATQSKANHPSRLQQDSGSESESEREHVKTQARASEDSIKKSRVKQAERRHDRDKAAYKQPNKLAKSVMAPVKDRTDSLGQDPMTQSQFLPPREQTSPSIERPASVPTDKPFRKDSPILDRKLQAMARAAEMDARTAAASGSRKSMEEGRKQEASQSPAQVVATIFKFDEPEEVHARFSCWYLQNVLLEGDLFVTAKHVCFYCYLGTKDNTAIKAGPLSKRGKHSFTYYPYHFVLQGDMFCYYRSAAEPYSPRGLVDLRLAIAAEITDEEHGGDGTYFTVTTNDRVYEYRADTPSSAKEWVKTLRDVIFRRNNAGHSVKITILIKDIVDVEQTDLLEGAEMVKLRVMTSDDTFALDEYFFSFLEQESAAVETLKSLVQVSDDKKPDTIGEDMAQPELSSKTKAIVGSPNAKSAARHIPSSSNRNLRNSVSSNEAQRPSESPGPESMEDSTESFVTSSEHPSDSANEESVDAHMSASQMLFDDGMFQRPTLRRPQPHPVEEHEDESDDSSRAPSTDRARFQPSTRQAGDGTIEVNQDLKHRASGEPGKTASAATDPNAQLAQRSSRGSLVRGISTPITTVAGMVRSSGKAMSSYLSSSPGSYVSNWSAAMAGGKRHYTDAEGLAPDDSVRDPDQEGDVAAHEQSFRAHFALPETEKLVSVFFCWLHRTIPIWGKIYMGTRHFCFRSLWYGTKTKIVLPYKDIINAQKSRGFRWGSQGMVLVIRGHEELFFDFAEGLRDDATVLVLKAVEKAAEAIEPTTLTTEETEIADAAAAENCLLQNLKKGGCANEDVQLPGDPDNDRFAPGRVIIDEKETGTVEWKPKKPLRITCLTIGTRGDVQPYVALCKGLQAEGHRPRIATHAEFKGFVEEHGIEFAEVAGDPAVLMKLCVENGMFSPKFFIEVNSKFRGWLQELLETAWEGCQGSDVLIESPSAMCGIHIAEALQIPYFRAFTMPWTRTRAYPHAFSVPAANIKRGGNYNYMTYTFFDNIFWGMTASQVNKWRAKTLGLGPTGLDRMEQNKVPFLYNFSSHVVPPPLDFSPWIHVTGYWFLDTSKDYQPPEDLAAFIKKSKDQKRRIVYIGFGSVTVQDSKLLMQQIVAAVKDADIDCVLAKGWSDRMDKDKDQGDEVELPACVFRIKAAPHDWLFAQMDAVVHHGGAGTTGASLRAGVPTLIRPFFGDQFFFASRVDDLGVGKWLHKLTAKALSRDLWIATHDQRMRKKAAALGEAIRAQDGVKQAINALYGEMPRAMANIKKSGKKKSKLAASSTDGSEDMQVSDTEENWTFLDSSGMEVGDVEPALDKVAAAATTTDVGPADKSKGKQSAAPSSGPTKMMRGRG</sequence>
<dbReference type="EMBL" id="CAVMBE010000059">
    <property type="protein sequence ID" value="CAK4032195.1"/>
    <property type="molecule type" value="Genomic_DNA"/>
</dbReference>
<accession>A0AAI8Z4A1</accession>
<comment type="caution">
    <text evidence="14">The sequence shown here is derived from an EMBL/GenBank/DDBJ whole genome shotgun (WGS) entry which is preliminary data.</text>
</comment>
<dbReference type="Pfam" id="PF00169">
    <property type="entry name" value="PH"/>
    <property type="match status" value="1"/>
</dbReference>
<keyword evidence="7" id="KW-0808">Transferase</keyword>
<feature type="compositionally biased region" description="Basic residues" evidence="12">
    <location>
        <begin position="11"/>
        <end position="25"/>
    </location>
</feature>
<feature type="region of interest" description="Disordered" evidence="12">
    <location>
        <begin position="442"/>
        <end position="534"/>
    </location>
</feature>
<gene>
    <name evidence="14" type="ORF">LECACI_7A007353</name>
</gene>
<keyword evidence="6" id="KW-0328">Glycosyltransferase</keyword>
<evidence type="ECO:0000256" key="6">
    <source>
        <dbReference type="ARBA" id="ARBA00022676"/>
    </source>
</evidence>
<dbReference type="CDD" id="cd13216">
    <property type="entry name" value="PH-GRAM2_AGT26"/>
    <property type="match status" value="1"/>
</dbReference>
<dbReference type="GO" id="GO:0016125">
    <property type="term" value="P:sterol metabolic process"/>
    <property type="evidence" value="ECO:0007669"/>
    <property type="project" value="TreeGrafter"/>
</dbReference>
<dbReference type="GO" id="GO:0005975">
    <property type="term" value="P:carbohydrate metabolic process"/>
    <property type="evidence" value="ECO:0007669"/>
    <property type="project" value="InterPro"/>
</dbReference>
<dbReference type="InterPro" id="IPR004276">
    <property type="entry name" value="GlycoTrans_28_N"/>
</dbReference>
<organism evidence="14 15">
    <name type="scientific">Lecanosticta acicola</name>
    <dbReference type="NCBI Taxonomy" id="111012"/>
    <lineage>
        <taxon>Eukaryota</taxon>
        <taxon>Fungi</taxon>
        <taxon>Dikarya</taxon>
        <taxon>Ascomycota</taxon>
        <taxon>Pezizomycotina</taxon>
        <taxon>Dothideomycetes</taxon>
        <taxon>Dothideomycetidae</taxon>
        <taxon>Mycosphaerellales</taxon>
        <taxon>Mycosphaerellaceae</taxon>
        <taxon>Lecanosticta</taxon>
    </lineage>
</organism>
<evidence type="ECO:0000256" key="1">
    <source>
        <dbReference type="ARBA" id="ARBA00004170"/>
    </source>
</evidence>
<feature type="compositionally biased region" description="Low complexity" evidence="12">
    <location>
        <begin position="481"/>
        <end position="494"/>
    </location>
</feature>
<feature type="compositionally biased region" description="Polar residues" evidence="12">
    <location>
        <begin position="145"/>
        <end position="161"/>
    </location>
</feature>
<dbReference type="EC" id="2.4.1.173" evidence="4"/>
<feature type="compositionally biased region" description="Polar residues" evidence="12">
    <location>
        <begin position="612"/>
        <end position="628"/>
    </location>
</feature>
<feature type="compositionally biased region" description="Polar residues" evidence="12">
    <location>
        <begin position="1"/>
        <end position="10"/>
    </location>
</feature>
<dbReference type="InterPro" id="IPR048065">
    <property type="entry name" value="ATG26_PH_GRAM2"/>
</dbReference>
<feature type="domain" description="PH" evidence="13">
    <location>
        <begin position="273"/>
        <end position="371"/>
    </location>
</feature>
<evidence type="ECO:0000259" key="13">
    <source>
        <dbReference type="PROSITE" id="PS50003"/>
    </source>
</evidence>
<dbReference type="SMART" id="SM00233">
    <property type="entry name" value="PH"/>
    <property type="match status" value="1"/>
</dbReference>
<dbReference type="PANTHER" id="PTHR48050">
    <property type="entry name" value="STEROL 3-BETA-GLUCOSYLTRANSFERASE"/>
    <property type="match status" value="1"/>
</dbReference>
<evidence type="ECO:0000256" key="8">
    <source>
        <dbReference type="ARBA" id="ARBA00023136"/>
    </source>
</evidence>
<name>A0AAI8Z4A1_9PEZI</name>
<dbReference type="Pfam" id="PF02893">
    <property type="entry name" value="GRAM"/>
    <property type="match status" value="1"/>
</dbReference>
<dbReference type="Gene3D" id="3.40.50.2000">
    <property type="entry name" value="Glycogen Phosphorylase B"/>
    <property type="match status" value="2"/>
</dbReference>
<comment type="catalytic activity">
    <reaction evidence="10">
        <text>ergosterol + UDP-alpha-D-glucose = ergosteryl 3-beta-D-glucoside + UDP + H(+)</text>
        <dbReference type="Rhea" id="RHEA:61836"/>
        <dbReference type="ChEBI" id="CHEBI:15378"/>
        <dbReference type="ChEBI" id="CHEBI:16933"/>
        <dbReference type="ChEBI" id="CHEBI:52973"/>
        <dbReference type="ChEBI" id="CHEBI:58223"/>
        <dbReference type="ChEBI" id="CHEBI:58885"/>
    </reaction>
    <physiologicalReaction direction="left-to-right" evidence="10">
        <dbReference type="Rhea" id="RHEA:61837"/>
    </physiologicalReaction>
</comment>
<dbReference type="GO" id="GO:0005737">
    <property type="term" value="C:cytoplasm"/>
    <property type="evidence" value="ECO:0007669"/>
    <property type="project" value="UniProtKB-SubCell"/>
</dbReference>
<evidence type="ECO:0000256" key="10">
    <source>
        <dbReference type="ARBA" id="ARBA00047886"/>
    </source>
</evidence>
<feature type="compositionally biased region" description="Acidic residues" evidence="12">
    <location>
        <begin position="39"/>
        <end position="48"/>
    </location>
</feature>
<dbReference type="FunFam" id="3.40.50.2000:FF:000029">
    <property type="entry name" value="Sterol 3-beta-glucosyltransferase"/>
    <property type="match status" value="1"/>
</dbReference>
<evidence type="ECO:0000256" key="12">
    <source>
        <dbReference type="SAM" id="MobiDB-lite"/>
    </source>
</evidence>
<evidence type="ECO:0000256" key="5">
    <source>
        <dbReference type="ARBA" id="ARBA00022490"/>
    </source>
</evidence>
<dbReference type="InterPro" id="IPR010610">
    <property type="entry name" value="EryCIII-like_C"/>
</dbReference>
<dbReference type="SUPFAM" id="SSF50729">
    <property type="entry name" value="PH domain-like"/>
    <property type="match status" value="1"/>
</dbReference>
<dbReference type="PROSITE" id="PS50003">
    <property type="entry name" value="PH_DOMAIN"/>
    <property type="match status" value="1"/>
</dbReference>
<evidence type="ECO:0000256" key="11">
    <source>
        <dbReference type="ARBA" id="ARBA00049453"/>
    </source>
</evidence>
<feature type="compositionally biased region" description="Polar residues" evidence="12">
    <location>
        <begin position="54"/>
        <end position="82"/>
    </location>
</feature>
<evidence type="ECO:0000313" key="15">
    <source>
        <dbReference type="Proteomes" id="UP001296104"/>
    </source>
</evidence>
<dbReference type="InterPro" id="IPR011993">
    <property type="entry name" value="PH-like_dom_sf"/>
</dbReference>
<dbReference type="GO" id="GO:0016906">
    <property type="term" value="F:sterol 3-beta-glucosyltransferase activity"/>
    <property type="evidence" value="ECO:0007669"/>
    <property type="project" value="UniProtKB-EC"/>
</dbReference>
<dbReference type="InterPro" id="IPR001849">
    <property type="entry name" value="PH_domain"/>
</dbReference>
<dbReference type="FunFam" id="3.40.50.2000:FF:000009">
    <property type="entry name" value="Sterol 3-beta-glucosyltransferase UGT80A2"/>
    <property type="match status" value="1"/>
</dbReference>
<evidence type="ECO:0000313" key="14">
    <source>
        <dbReference type="EMBL" id="CAK4032195.1"/>
    </source>
</evidence>
<feature type="region of interest" description="Disordered" evidence="12">
    <location>
        <begin position="195"/>
        <end position="217"/>
    </location>
</feature>
<evidence type="ECO:0000256" key="2">
    <source>
        <dbReference type="ARBA" id="ARBA00004496"/>
    </source>
</evidence>
<protein>
    <recommendedName>
        <fullName evidence="4">sterol 3beta-glucosyltransferase</fullName>
        <ecNumber evidence="4">2.4.1.173</ecNumber>
    </recommendedName>
    <alternativeName>
        <fullName evidence="9">Autophagy-related protein 26</fullName>
    </alternativeName>
</protein>
<keyword evidence="8" id="KW-0472">Membrane</keyword>
<proteinExistence type="inferred from homology"/>